<sequence length="361" mass="40407">MAIERPSLSFPGQRIRAGMEDSWILKNAKATKTDDKTSLNSSGTDWDSFMKYSVVNFNWYDYIRADKHGEIKAERERKQHDAYMANVAAEGAPRRPAVKSQNRERKLKYRLRKAREEQLDVEYYTQDSIRKPELSPRISPEGGHETYIAKVASEDAPRRVSLDSYSASTPGLRPTRPLEFGHGYPSPGPYGSIPPHRSTDELLNCRLRSTHYTISQDHTSGKEAHKDNLLASFGKRRRTDKPSISLDGSRLFDRSTNMLANLSNGNDVVAQNEGSGVEESSISGVDVFDFLAPLGSQIPEDAVSFPREVATTKPNEGKDRGDKIEIEWSQGHIRRGKSLTHPPRKTTYASAVLAAWGNSGR</sequence>
<dbReference type="Proteomes" id="UP000544331">
    <property type="component" value="Unassembled WGS sequence"/>
</dbReference>
<name>A0A8H5XFN7_9HYPO</name>
<reference evidence="1 3" key="1">
    <citation type="submission" date="2020-05" db="EMBL/GenBank/DDBJ databases">
        <title>Identification and distribution of gene clusters putatively required for synthesis of sphingolipid metabolism inhibitors in phylogenetically diverse species of the filamentous fungus Fusarium.</title>
        <authorList>
            <person name="Kim H.-S."/>
            <person name="Busman M."/>
            <person name="Brown D.W."/>
            <person name="Divon H."/>
            <person name="Uhlig S."/>
            <person name="Proctor R.H."/>
        </authorList>
    </citation>
    <scope>NUCLEOTIDE SEQUENCE [LARGE SCALE GENOMIC DNA]</scope>
    <source>
        <strain evidence="1 3">NRRL 66235</strain>
    </source>
</reference>
<evidence type="ECO:0000313" key="2">
    <source>
        <dbReference type="EMBL" id="KAF5700484.1"/>
    </source>
</evidence>
<organism evidence="1 3">
    <name type="scientific">Fusarium mundagurra</name>
    <dbReference type="NCBI Taxonomy" id="1567541"/>
    <lineage>
        <taxon>Eukaryota</taxon>
        <taxon>Fungi</taxon>
        <taxon>Dikarya</taxon>
        <taxon>Ascomycota</taxon>
        <taxon>Pezizomycotina</taxon>
        <taxon>Sordariomycetes</taxon>
        <taxon>Hypocreomycetidae</taxon>
        <taxon>Hypocreales</taxon>
        <taxon>Nectriaceae</taxon>
        <taxon>Fusarium</taxon>
        <taxon>Fusarium fujikuroi species complex</taxon>
    </lineage>
</organism>
<keyword evidence="3" id="KW-1185">Reference proteome</keyword>
<accession>A0A8H5XFN7</accession>
<protein>
    <submittedName>
        <fullName evidence="1">Chromodomain-containing protein</fullName>
    </submittedName>
</protein>
<evidence type="ECO:0000313" key="3">
    <source>
        <dbReference type="Proteomes" id="UP000544331"/>
    </source>
</evidence>
<proteinExistence type="predicted"/>
<gene>
    <name evidence="2" type="ORF">FMUND_14310</name>
    <name evidence="1" type="ORF">FMUND_15907</name>
</gene>
<dbReference type="AlphaFoldDB" id="A0A8H5XFN7"/>
<dbReference type="EMBL" id="JAAOAN010000727">
    <property type="protein sequence ID" value="KAF5700484.1"/>
    <property type="molecule type" value="Genomic_DNA"/>
</dbReference>
<evidence type="ECO:0000313" key="1">
    <source>
        <dbReference type="EMBL" id="KAF5692642.1"/>
    </source>
</evidence>
<dbReference type="OrthoDB" id="2162994at2759"/>
<dbReference type="EMBL" id="JAAOAN010001612">
    <property type="protein sequence ID" value="KAF5692642.1"/>
    <property type="molecule type" value="Genomic_DNA"/>
</dbReference>
<comment type="caution">
    <text evidence="1">The sequence shown here is derived from an EMBL/GenBank/DDBJ whole genome shotgun (WGS) entry which is preliminary data.</text>
</comment>